<dbReference type="InterPro" id="IPR001173">
    <property type="entry name" value="Glyco_trans_2-like"/>
</dbReference>
<dbReference type="AlphaFoldDB" id="A0A9X7Z3Z9"/>
<dbReference type="Pfam" id="PF00535">
    <property type="entry name" value="Glycos_transf_2"/>
    <property type="match status" value="1"/>
</dbReference>
<reference evidence="2 3" key="1">
    <citation type="submission" date="2021-02" db="EMBL/GenBank/DDBJ databases">
        <title>Alicyclobacillus curvatus sp. nov. and Alicyclobacillus mengziensis sp. nov., two acidophilic bacteria isolated from acid mine drainage.</title>
        <authorList>
            <person name="Huang Y."/>
        </authorList>
    </citation>
    <scope>NUCLEOTIDE SEQUENCE [LARGE SCALE GENOMIC DNA]</scope>
    <source>
        <strain evidence="2 3">S30H14</strain>
    </source>
</reference>
<feature type="domain" description="Glycosyltransferase 2-like" evidence="1">
    <location>
        <begin position="23"/>
        <end position="140"/>
    </location>
</feature>
<accession>A0A9X7Z3Z9</accession>
<dbReference type="RefSeq" id="WP_206654822.1">
    <property type="nucleotide sequence ID" value="NZ_CP071182.1"/>
</dbReference>
<organism evidence="2 3">
    <name type="scientific">Alicyclobacillus mengziensis</name>
    <dbReference type="NCBI Taxonomy" id="2931921"/>
    <lineage>
        <taxon>Bacteria</taxon>
        <taxon>Bacillati</taxon>
        <taxon>Bacillota</taxon>
        <taxon>Bacilli</taxon>
        <taxon>Bacillales</taxon>
        <taxon>Alicyclobacillaceae</taxon>
        <taxon>Alicyclobacillus</taxon>
    </lineage>
</organism>
<dbReference type="InterPro" id="IPR029044">
    <property type="entry name" value="Nucleotide-diphossugar_trans"/>
</dbReference>
<dbReference type="CDD" id="cd00761">
    <property type="entry name" value="Glyco_tranf_GTA_type"/>
    <property type="match status" value="1"/>
</dbReference>
<name>A0A9X7Z3Z9_9BACL</name>
<evidence type="ECO:0000313" key="2">
    <source>
        <dbReference type="EMBL" id="QSO45454.1"/>
    </source>
</evidence>
<proteinExistence type="predicted"/>
<dbReference type="EMBL" id="CP071182">
    <property type="protein sequence ID" value="QSO45454.1"/>
    <property type="molecule type" value="Genomic_DNA"/>
</dbReference>
<evidence type="ECO:0000259" key="1">
    <source>
        <dbReference type="Pfam" id="PF00535"/>
    </source>
</evidence>
<dbReference type="Proteomes" id="UP000663505">
    <property type="component" value="Chromosome"/>
</dbReference>
<protein>
    <submittedName>
        <fullName evidence="2">Glycosyltransferase family 2 protein</fullName>
    </submittedName>
</protein>
<sequence>MMRPVQTVGMQLGYFLHKKFYHTIAICTANRRDSACTTLTELFSKIAFPSQTEIIVVNNGPEEDTNYIREHLRQLYTGSEIPWSVYHEPIKGVSHARNLAVEHAKGDIISFLDDDASPSSVEWQVAVLNVFNTKPEVALCGGPTWLVPPVGFGSHPWWRSSTTDIYFSCLNDYSPGYCPPGLIAGLNASYRMSAIGSTRFKTRLGWSNGKALPLAGEETLFNEHVCTNEWKAWFEDKAIVLHRIEPERYNTKWLLKRAFMGGKTEAVFETIHGRRIQQVRLEALKRIFKAAAKALINVILGRPSSSFSEICAVSSKMGVLSARDIYVE</sequence>
<keyword evidence="3" id="KW-1185">Reference proteome</keyword>
<dbReference type="KEGG" id="afx:JZ786_12790"/>
<gene>
    <name evidence="2" type="ORF">JZ786_12790</name>
</gene>
<evidence type="ECO:0000313" key="3">
    <source>
        <dbReference type="Proteomes" id="UP000663505"/>
    </source>
</evidence>
<dbReference type="SUPFAM" id="SSF53448">
    <property type="entry name" value="Nucleotide-diphospho-sugar transferases"/>
    <property type="match status" value="1"/>
</dbReference>
<dbReference type="Gene3D" id="3.90.550.10">
    <property type="entry name" value="Spore Coat Polysaccharide Biosynthesis Protein SpsA, Chain A"/>
    <property type="match status" value="1"/>
</dbReference>